<protein>
    <recommendedName>
        <fullName evidence="4">lipopolysaccharide heptosyltransferase II</fullName>
        <ecNumber evidence="4">2.4.99.24</ecNumber>
    </recommendedName>
</protein>
<dbReference type="AlphaFoldDB" id="A0A3B1E736"/>
<dbReference type="GO" id="GO:0005829">
    <property type="term" value="C:cytosol"/>
    <property type="evidence" value="ECO:0007669"/>
    <property type="project" value="TreeGrafter"/>
</dbReference>
<comment type="similarity">
    <text evidence="3">Belongs to the glycosyltransferase 9 family.</text>
</comment>
<reference evidence="6" key="1">
    <citation type="submission" date="2018-06" db="EMBL/GenBank/DDBJ databases">
        <authorList>
            <person name="Zhirakovskaya E."/>
        </authorList>
    </citation>
    <scope>NUCLEOTIDE SEQUENCE</scope>
</reference>
<sequence length="362" mass="40201">MQKDLPKIDLENVDAERICIIKPSALGDIVQTLPLLSVLHERFPRAQVDWVVSSQLANILEDHPLLHRLHLYNRKGGAKESFNLLRQLRKERFDLVFDLQGLLRSAVMTLATGASKRIGLETAREGSRFACHQIIEKTSRDIPAYARYWRVAEALGMAHLQPNTIVPVREEETFWATRQLSTLSTPCMAIHAGAQWKTKRLPVEKFAAVASRLSREQDYSILIIGGPSETEITSKLETLIKKMSPSARVLNLSGQTTLKQLAALLSQVTFLLSNDSGPMHLAAGLGKPVVGVFTCTSPHRSGPAGSGHELIASQLPCAASYKKNCPHAGSQQMACLEEIQTEQVWQAVMRLIEREQKREFAA</sequence>
<dbReference type="Pfam" id="PF01075">
    <property type="entry name" value="Glyco_transf_9"/>
    <property type="match status" value="1"/>
</dbReference>
<dbReference type="InterPro" id="IPR011910">
    <property type="entry name" value="RfaF"/>
</dbReference>
<dbReference type="EC" id="2.4.99.24" evidence="4"/>
<evidence type="ECO:0000256" key="5">
    <source>
        <dbReference type="ARBA" id="ARBA00047503"/>
    </source>
</evidence>
<evidence type="ECO:0000256" key="4">
    <source>
        <dbReference type="ARBA" id="ARBA00044042"/>
    </source>
</evidence>
<dbReference type="NCBIfam" id="TIGR02195">
    <property type="entry name" value="heptsyl_trn_II"/>
    <property type="match status" value="1"/>
</dbReference>
<dbReference type="SUPFAM" id="SSF53756">
    <property type="entry name" value="UDP-Glycosyltransferase/glycogen phosphorylase"/>
    <property type="match status" value="1"/>
</dbReference>
<dbReference type="PANTHER" id="PTHR30160">
    <property type="entry name" value="TETRAACYLDISACCHARIDE 4'-KINASE-RELATED"/>
    <property type="match status" value="1"/>
</dbReference>
<evidence type="ECO:0000256" key="2">
    <source>
        <dbReference type="ARBA" id="ARBA00022679"/>
    </source>
</evidence>
<dbReference type="InterPro" id="IPR051199">
    <property type="entry name" value="LPS_LOS_Heptosyltrfase"/>
</dbReference>
<keyword evidence="2 6" id="KW-0808">Transferase</keyword>
<organism evidence="6">
    <name type="scientific">hydrothermal vent metagenome</name>
    <dbReference type="NCBI Taxonomy" id="652676"/>
    <lineage>
        <taxon>unclassified sequences</taxon>
        <taxon>metagenomes</taxon>
        <taxon>ecological metagenomes</taxon>
    </lineage>
</organism>
<dbReference type="Gene3D" id="3.40.50.2000">
    <property type="entry name" value="Glycogen Phosphorylase B"/>
    <property type="match status" value="2"/>
</dbReference>
<gene>
    <name evidence="6" type="ORF">MNBD_PLANCTO02-1423</name>
</gene>
<comment type="catalytic activity">
    <reaction evidence="5">
        <text>an L-alpha-D-Hep-(1-&gt;5)-[alpha-Kdo-(2-&gt;4)]-alpha-Kdo-(2-&gt;6)-lipid A + ADP-L-glycero-beta-D-manno-heptose = an L-alpha-D-Hep-(1-&gt;3)-L-alpha-D-Hep-(1-&gt;5)-[alpha-Kdo-(2-&gt;4)]-alpha-Kdo-(2-&gt;6)-lipid A + ADP + H(+)</text>
        <dbReference type="Rhea" id="RHEA:74071"/>
        <dbReference type="ChEBI" id="CHEBI:15378"/>
        <dbReference type="ChEBI" id="CHEBI:61506"/>
        <dbReference type="ChEBI" id="CHEBI:193068"/>
        <dbReference type="ChEBI" id="CHEBI:193069"/>
        <dbReference type="ChEBI" id="CHEBI:456216"/>
        <dbReference type="EC" id="2.4.99.24"/>
    </reaction>
</comment>
<dbReference type="PANTHER" id="PTHR30160:SF1">
    <property type="entry name" value="LIPOPOLYSACCHARIDE 1,2-N-ACETYLGLUCOSAMINETRANSFERASE-RELATED"/>
    <property type="match status" value="1"/>
</dbReference>
<evidence type="ECO:0000313" key="6">
    <source>
        <dbReference type="EMBL" id="VAX39217.1"/>
    </source>
</evidence>
<proteinExistence type="inferred from homology"/>
<evidence type="ECO:0000256" key="3">
    <source>
        <dbReference type="ARBA" id="ARBA00043995"/>
    </source>
</evidence>
<accession>A0A3B1E736</accession>
<dbReference type="CDD" id="cd03789">
    <property type="entry name" value="GT9_LPS_heptosyltransferase"/>
    <property type="match status" value="1"/>
</dbReference>
<keyword evidence="1" id="KW-0328">Glycosyltransferase</keyword>
<evidence type="ECO:0000256" key="1">
    <source>
        <dbReference type="ARBA" id="ARBA00022676"/>
    </source>
</evidence>
<dbReference type="GO" id="GO:0008713">
    <property type="term" value="F:ADP-heptose-lipopolysaccharide heptosyltransferase activity"/>
    <property type="evidence" value="ECO:0007669"/>
    <property type="project" value="UniProtKB-EC"/>
</dbReference>
<name>A0A3B1E736_9ZZZZ</name>
<dbReference type="InterPro" id="IPR002201">
    <property type="entry name" value="Glyco_trans_9"/>
</dbReference>
<dbReference type="EMBL" id="UOGL01000314">
    <property type="protein sequence ID" value="VAX39217.1"/>
    <property type="molecule type" value="Genomic_DNA"/>
</dbReference>
<dbReference type="GO" id="GO:0009244">
    <property type="term" value="P:lipopolysaccharide core region biosynthetic process"/>
    <property type="evidence" value="ECO:0007669"/>
    <property type="project" value="TreeGrafter"/>
</dbReference>